<feature type="domain" description="Gfo/Idh/MocA-like oxidoreductase C-terminal" evidence="4">
    <location>
        <begin position="137"/>
        <end position="351"/>
    </location>
</feature>
<dbReference type="AlphaFoldDB" id="A0AAU9DUV4"/>
<dbReference type="GO" id="GO:0000166">
    <property type="term" value="F:nucleotide binding"/>
    <property type="evidence" value="ECO:0007669"/>
    <property type="project" value="InterPro"/>
</dbReference>
<keyword evidence="2" id="KW-0560">Oxidoreductase</keyword>
<dbReference type="RefSeq" id="WP_307903884.1">
    <property type="nucleotide sequence ID" value="NZ_AP027059.1"/>
</dbReference>
<dbReference type="Gene3D" id="3.30.360.10">
    <property type="entry name" value="Dihydrodipicolinate Reductase, domain 2"/>
    <property type="match status" value="1"/>
</dbReference>
<evidence type="ECO:0000256" key="1">
    <source>
        <dbReference type="ARBA" id="ARBA00010928"/>
    </source>
</evidence>
<reference evidence="5 6" key="1">
    <citation type="submission" date="2022-11" db="EMBL/GenBank/DDBJ databases">
        <title>Haliovirga abyssi gen. nov., sp. nov., a mesophilic fermentative bacterium isolated from the Iheya North hydrothermal field and the proposal of Haliovirgaceae fam. nov.</title>
        <authorList>
            <person name="Miyazaki U."/>
            <person name="Tame A."/>
            <person name="Miyazaki J."/>
            <person name="Takai K."/>
            <person name="Sawayama S."/>
            <person name="Kitajima M."/>
            <person name="Okamoto A."/>
            <person name="Nakagawa S."/>
        </authorList>
    </citation>
    <scope>NUCLEOTIDE SEQUENCE [LARGE SCALE GENOMIC DNA]</scope>
    <source>
        <strain evidence="5 6">IC12</strain>
    </source>
</reference>
<dbReference type="InterPro" id="IPR051317">
    <property type="entry name" value="Gfo/Idh/MocA_oxidoreduct"/>
</dbReference>
<organism evidence="5 6">
    <name type="scientific">Haliovirga abyssi</name>
    <dbReference type="NCBI Taxonomy" id="2996794"/>
    <lineage>
        <taxon>Bacteria</taxon>
        <taxon>Fusobacteriati</taxon>
        <taxon>Fusobacteriota</taxon>
        <taxon>Fusobacteriia</taxon>
        <taxon>Fusobacteriales</taxon>
        <taxon>Haliovirgaceae</taxon>
        <taxon>Haliovirga</taxon>
    </lineage>
</organism>
<dbReference type="GO" id="GO:0016491">
    <property type="term" value="F:oxidoreductase activity"/>
    <property type="evidence" value="ECO:0007669"/>
    <property type="project" value="UniProtKB-KW"/>
</dbReference>
<sequence length="352" mass="40284">MKKLNIGIAGFGLGGRVFHAPILASLEDYYIIKKIMTSNKENIKKANETYPEAEIVSKYEEILYDKSIDIVVIALPNLLHKEFAEKALFAGKHVVVEKPFTVTTKEAIELIKIAKNMNKIVSVNHNRRWDSDFLTVKKVIKSKTLGKIVEYEAHFDRFRNYIKDGTWKEAKKVGSGILYDLGSHLIDQSLELFGRPKEVFADLRMQRENSTVIDNFELILYYDELKVTLKASMLVREKGYKYSVFGREGTFVKSGTDIQEEELRKGNIPKDISNWGKEPENIWGEINSTINGMNIKGKIESENGDYRNFYINIYKAIAGEENLSVTPESATDVIHIIELAMLSNKEKRIVKF</sequence>
<feature type="domain" description="Gfo/Idh/MocA-like oxidoreductase N-terminal" evidence="3">
    <location>
        <begin position="4"/>
        <end position="125"/>
    </location>
</feature>
<dbReference type="Proteomes" id="UP001321582">
    <property type="component" value="Chromosome"/>
</dbReference>
<evidence type="ECO:0000313" key="5">
    <source>
        <dbReference type="EMBL" id="BDU51039.1"/>
    </source>
</evidence>
<evidence type="ECO:0000256" key="2">
    <source>
        <dbReference type="ARBA" id="ARBA00023002"/>
    </source>
</evidence>
<dbReference type="InterPro" id="IPR036291">
    <property type="entry name" value="NAD(P)-bd_dom_sf"/>
</dbReference>
<evidence type="ECO:0000313" key="6">
    <source>
        <dbReference type="Proteomes" id="UP001321582"/>
    </source>
</evidence>
<accession>A0AAU9DUV4</accession>
<name>A0AAU9DUV4_9FUSO</name>
<evidence type="ECO:0000259" key="4">
    <source>
        <dbReference type="Pfam" id="PF02894"/>
    </source>
</evidence>
<dbReference type="PANTHER" id="PTHR43708:SF5">
    <property type="entry name" value="CONSERVED EXPRESSED OXIDOREDUCTASE (EUROFUNG)-RELATED"/>
    <property type="match status" value="1"/>
</dbReference>
<dbReference type="EMBL" id="AP027059">
    <property type="protein sequence ID" value="BDU51039.1"/>
    <property type="molecule type" value="Genomic_DNA"/>
</dbReference>
<protein>
    <submittedName>
        <fullName evidence="5">Oxidoreductase</fullName>
    </submittedName>
</protein>
<dbReference type="InterPro" id="IPR004104">
    <property type="entry name" value="Gfo/Idh/MocA-like_OxRdtase_C"/>
</dbReference>
<proteinExistence type="inferred from homology"/>
<evidence type="ECO:0000259" key="3">
    <source>
        <dbReference type="Pfam" id="PF01408"/>
    </source>
</evidence>
<dbReference type="Pfam" id="PF01408">
    <property type="entry name" value="GFO_IDH_MocA"/>
    <property type="match status" value="1"/>
</dbReference>
<dbReference type="KEGG" id="haby:HLVA_16080"/>
<dbReference type="PANTHER" id="PTHR43708">
    <property type="entry name" value="CONSERVED EXPRESSED OXIDOREDUCTASE (EUROFUNG)"/>
    <property type="match status" value="1"/>
</dbReference>
<comment type="similarity">
    <text evidence="1">Belongs to the Gfo/Idh/MocA family.</text>
</comment>
<gene>
    <name evidence="5" type="ORF">HLVA_16080</name>
</gene>
<dbReference type="InterPro" id="IPR000683">
    <property type="entry name" value="Gfo/Idh/MocA-like_OxRdtase_N"/>
</dbReference>
<dbReference type="SUPFAM" id="SSF51735">
    <property type="entry name" value="NAD(P)-binding Rossmann-fold domains"/>
    <property type="match status" value="1"/>
</dbReference>
<dbReference type="Gene3D" id="3.40.50.720">
    <property type="entry name" value="NAD(P)-binding Rossmann-like Domain"/>
    <property type="match status" value="1"/>
</dbReference>
<dbReference type="Pfam" id="PF02894">
    <property type="entry name" value="GFO_IDH_MocA_C"/>
    <property type="match status" value="1"/>
</dbReference>
<keyword evidence="6" id="KW-1185">Reference proteome</keyword>